<keyword evidence="2" id="KW-1185">Reference proteome</keyword>
<protein>
    <submittedName>
        <fullName evidence="1">Secretion protein EspC</fullName>
    </submittedName>
</protein>
<dbReference type="RefSeq" id="WP_047316876.1">
    <property type="nucleotide sequence ID" value="NZ_LDPQ01000045.1"/>
</dbReference>
<dbReference type="STRING" id="1202450.B586_18095"/>
<reference evidence="1 2" key="1">
    <citation type="submission" date="2015-05" db="EMBL/GenBank/DDBJ databases">
        <title>Genome sequence of Mycobacterium haemophilum.</title>
        <authorList>
            <person name="Greninger A.L."/>
            <person name="Cunningham G."/>
            <person name="Miller S."/>
        </authorList>
    </citation>
    <scope>NUCLEOTIDE SEQUENCE [LARGE SCALE GENOMIC DNA]</scope>
    <source>
        <strain evidence="2">UC1</strain>
    </source>
</reference>
<dbReference type="GO" id="GO:0009306">
    <property type="term" value="P:protein secretion"/>
    <property type="evidence" value="ECO:0007669"/>
    <property type="project" value="InterPro"/>
</dbReference>
<name>A0A0I9TYR8_9MYCO</name>
<proteinExistence type="predicted"/>
<dbReference type="EMBL" id="LDPR01000037">
    <property type="protein sequence ID" value="KLO33983.1"/>
    <property type="molecule type" value="Genomic_DNA"/>
</dbReference>
<dbReference type="Proteomes" id="UP000036334">
    <property type="component" value="Unassembled WGS sequence"/>
</dbReference>
<dbReference type="InterPro" id="IPR022536">
    <property type="entry name" value="EspC"/>
</dbReference>
<dbReference type="AlphaFoldDB" id="A0A0I9TYR8"/>
<dbReference type="OrthoDB" id="4734983at2"/>
<sequence>MTDNLTVQPEHLGALASYHDSAAVGASSGVDAAAGLGESVAITHGSYCSQFNNTLKMYETTRNALGSSLHAAGVDLAKNLRAAARIYLEADETCGKDIDSVFG</sequence>
<evidence type="ECO:0000313" key="2">
    <source>
        <dbReference type="Proteomes" id="UP000036334"/>
    </source>
</evidence>
<dbReference type="Pfam" id="PF10824">
    <property type="entry name" value="T7SS_ESX_EspC"/>
    <property type="match status" value="1"/>
</dbReference>
<accession>A0A0I9TYR8</accession>
<evidence type="ECO:0000313" key="1">
    <source>
        <dbReference type="EMBL" id="KLO33983.1"/>
    </source>
</evidence>
<dbReference type="PATRIC" id="fig|29311.18.peg.3504"/>
<comment type="caution">
    <text evidence="1">The sequence shown here is derived from an EMBL/GenBank/DDBJ whole genome shotgun (WGS) entry which is preliminary data.</text>
</comment>
<organism evidence="1 2">
    <name type="scientific">Mycobacterium haemophilum</name>
    <dbReference type="NCBI Taxonomy" id="29311"/>
    <lineage>
        <taxon>Bacteria</taxon>
        <taxon>Bacillati</taxon>
        <taxon>Actinomycetota</taxon>
        <taxon>Actinomycetes</taxon>
        <taxon>Mycobacteriales</taxon>
        <taxon>Mycobacteriaceae</taxon>
        <taxon>Mycobacterium</taxon>
    </lineage>
</organism>
<gene>
    <name evidence="1" type="ORF">ABH38_20090</name>
</gene>